<feature type="domain" description="Metallo-beta-lactamase" evidence="2">
    <location>
        <begin position="45"/>
        <end position="252"/>
    </location>
</feature>
<evidence type="ECO:0000313" key="4">
    <source>
        <dbReference type="Proteomes" id="UP001620405"/>
    </source>
</evidence>
<feature type="signal peptide" evidence="1">
    <location>
        <begin position="1"/>
        <end position="20"/>
    </location>
</feature>
<proteinExistence type="predicted"/>
<dbReference type="Pfam" id="PF00753">
    <property type="entry name" value="Lactamase_B"/>
    <property type="match status" value="1"/>
</dbReference>
<dbReference type="InterPro" id="IPR036866">
    <property type="entry name" value="RibonucZ/Hydroxyglut_hydro"/>
</dbReference>
<keyword evidence="4" id="KW-1185">Reference proteome</keyword>
<gene>
    <name evidence="3" type="ORF">ISP13_13340</name>
</gene>
<organism evidence="3 4">
    <name type="scientific">Dyella lipolytica</name>
    <dbReference type="NCBI Taxonomy" id="1867835"/>
    <lineage>
        <taxon>Bacteria</taxon>
        <taxon>Pseudomonadati</taxon>
        <taxon>Pseudomonadota</taxon>
        <taxon>Gammaproteobacteria</taxon>
        <taxon>Lysobacterales</taxon>
        <taxon>Rhodanobacteraceae</taxon>
        <taxon>Dyella</taxon>
    </lineage>
</organism>
<dbReference type="Proteomes" id="UP001620405">
    <property type="component" value="Unassembled WGS sequence"/>
</dbReference>
<dbReference type="PANTHER" id="PTHR46018:SF2">
    <property type="entry name" value="ZINC PHOSPHODIESTERASE ELAC PROTEIN 1"/>
    <property type="match status" value="1"/>
</dbReference>
<evidence type="ECO:0000256" key="1">
    <source>
        <dbReference type="SAM" id="SignalP"/>
    </source>
</evidence>
<name>A0ABW8IWZ1_9GAMM</name>
<evidence type="ECO:0000313" key="3">
    <source>
        <dbReference type="EMBL" id="MFK2874522.1"/>
    </source>
</evidence>
<accession>A0ABW8IWZ1</accession>
<sequence length="309" mass="32724">MFKFSLYVALLMFAAGSSIAAPVASPLELLVLGSGGPGATGRAGAGYVVLVDGEPRIMVDAGPGTFVRLGEAKLSLAKIDIVLLTHLHIDHTGELPGLFKARAVSGDGPVNVRVFGPTGHRGEGEEATFPSTSHFIDLLFGPDGAYSYLRDFAAPMTINATDIDASTHAPKTPKVIYSESGLDISAIAGHHGDAPAVIYRIDYRGQSITFSGDIDANGIDNLRRIARHTSLLVFNCVVLDPPGSRPVLYTLHTPPKTIGVVAADSETKKLLLSHLSPSIDQQRVSVEASIREHYKGPVVFAEDGMHLQP</sequence>
<dbReference type="Gene3D" id="3.60.15.10">
    <property type="entry name" value="Ribonuclease Z/Hydroxyacylglutathione hydrolase-like"/>
    <property type="match status" value="1"/>
</dbReference>
<feature type="chain" id="PRO_5047543113" evidence="1">
    <location>
        <begin position="21"/>
        <end position="309"/>
    </location>
</feature>
<comment type="caution">
    <text evidence="3">The sequence shown here is derived from an EMBL/GenBank/DDBJ whole genome shotgun (WGS) entry which is preliminary data.</text>
</comment>
<dbReference type="SUPFAM" id="SSF56281">
    <property type="entry name" value="Metallo-hydrolase/oxidoreductase"/>
    <property type="match status" value="1"/>
</dbReference>
<keyword evidence="1" id="KW-0732">Signal</keyword>
<reference evidence="3 4" key="1">
    <citation type="submission" date="2020-10" db="EMBL/GenBank/DDBJ databases">
        <title>Phylogeny of dyella-like bacteria.</title>
        <authorList>
            <person name="Fu J."/>
        </authorList>
    </citation>
    <scope>NUCLEOTIDE SEQUENCE [LARGE SCALE GENOMIC DNA]</scope>
    <source>
        <strain evidence="3 4">DHOB07</strain>
    </source>
</reference>
<dbReference type="PANTHER" id="PTHR46018">
    <property type="entry name" value="ZINC PHOSPHODIESTERASE ELAC PROTEIN 1"/>
    <property type="match status" value="1"/>
</dbReference>
<protein>
    <submittedName>
        <fullName evidence="3">MBL fold metallo-hydrolase</fullName>
    </submittedName>
</protein>
<dbReference type="RefSeq" id="WP_284401956.1">
    <property type="nucleotide sequence ID" value="NZ_BSNQ01000009.1"/>
</dbReference>
<evidence type="ECO:0000259" key="2">
    <source>
        <dbReference type="SMART" id="SM00849"/>
    </source>
</evidence>
<dbReference type="EMBL" id="JADIKG010000012">
    <property type="protein sequence ID" value="MFK2874522.1"/>
    <property type="molecule type" value="Genomic_DNA"/>
</dbReference>
<dbReference type="InterPro" id="IPR001279">
    <property type="entry name" value="Metallo-B-lactamas"/>
</dbReference>
<dbReference type="SMART" id="SM00849">
    <property type="entry name" value="Lactamase_B"/>
    <property type="match status" value="1"/>
</dbReference>